<evidence type="ECO:0000256" key="13">
    <source>
        <dbReference type="SAM" id="Phobius"/>
    </source>
</evidence>
<evidence type="ECO:0000256" key="10">
    <source>
        <dbReference type="ARBA" id="ARBA00022989"/>
    </source>
</evidence>
<dbReference type="AlphaFoldDB" id="A0A167FEM2"/>
<dbReference type="InterPro" id="IPR038772">
    <property type="entry name" value="Sph/SMPD2-like"/>
</dbReference>
<evidence type="ECO:0000256" key="11">
    <source>
        <dbReference type="ARBA" id="ARBA00023098"/>
    </source>
</evidence>
<dbReference type="KEGG" id="slb:AWJ20_2827"/>
<evidence type="ECO:0000256" key="1">
    <source>
        <dbReference type="ARBA" id="ARBA00004141"/>
    </source>
</evidence>
<evidence type="ECO:0000256" key="8">
    <source>
        <dbReference type="ARBA" id="ARBA00022842"/>
    </source>
</evidence>
<gene>
    <name evidence="15" type="primary">ISC1</name>
    <name evidence="15" type="ORF">AWJ20_2827</name>
</gene>
<evidence type="ECO:0000256" key="6">
    <source>
        <dbReference type="ARBA" id="ARBA00022723"/>
    </source>
</evidence>
<comment type="pathway">
    <text evidence="3">Sphingolipid metabolism.</text>
</comment>
<keyword evidence="7" id="KW-0378">Hydrolase</keyword>
<dbReference type="RefSeq" id="XP_018737680.1">
    <property type="nucleotide sequence ID" value="XM_018879799.1"/>
</dbReference>
<keyword evidence="10 13" id="KW-1133">Transmembrane helix</keyword>
<comment type="similarity">
    <text evidence="4">Belongs to the neutral sphingomyelinase family.</text>
</comment>
<comment type="pathway">
    <text evidence="2">Lipid metabolism; sphingolipid metabolism.</text>
</comment>
<keyword evidence="16" id="KW-1185">Reference proteome</keyword>
<keyword evidence="5 13" id="KW-0812">Transmembrane</keyword>
<feature type="transmembrane region" description="Helical" evidence="13">
    <location>
        <begin position="383"/>
        <end position="409"/>
    </location>
</feature>
<dbReference type="InterPro" id="IPR036691">
    <property type="entry name" value="Endo/exonu/phosph_ase_sf"/>
</dbReference>
<evidence type="ECO:0000256" key="9">
    <source>
        <dbReference type="ARBA" id="ARBA00022919"/>
    </source>
</evidence>
<dbReference type="GeneID" id="30034781"/>
<dbReference type="GO" id="GO:0006665">
    <property type="term" value="P:sphingolipid metabolic process"/>
    <property type="evidence" value="ECO:0007669"/>
    <property type="project" value="UniProtKB-KW"/>
</dbReference>
<dbReference type="OrthoDB" id="387657at2759"/>
<dbReference type="GO" id="GO:0046872">
    <property type="term" value="F:metal ion binding"/>
    <property type="evidence" value="ECO:0007669"/>
    <property type="project" value="UniProtKB-KW"/>
</dbReference>
<evidence type="ECO:0000256" key="7">
    <source>
        <dbReference type="ARBA" id="ARBA00022801"/>
    </source>
</evidence>
<evidence type="ECO:0000256" key="4">
    <source>
        <dbReference type="ARBA" id="ARBA00006335"/>
    </source>
</evidence>
<dbReference type="InterPro" id="IPR005135">
    <property type="entry name" value="Endo/exonuclease/phosphatase"/>
</dbReference>
<evidence type="ECO:0000256" key="3">
    <source>
        <dbReference type="ARBA" id="ARBA00004991"/>
    </source>
</evidence>
<organism evidence="15 16">
    <name type="scientific">Sugiyamaella lignohabitans</name>
    <dbReference type="NCBI Taxonomy" id="796027"/>
    <lineage>
        <taxon>Eukaryota</taxon>
        <taxon>Fungi</taxon>
        <taxon>Dikarya</taxon>
        <taxon>Ascomycota</taxon>
        <taxon>Saccharomycotina</taxon>
        <taxon>Dipodascomycetes</taxon>
        <taxon>Dipodascales</taxon>
        <taxon>Trichomonascaceae</taxon>
        <taxon>Sugiyamaella</taxon>
    </lineage>
</organism>
<dbReference type="GO" id="GO:0071944">
    <property type="term" value="C:cell periphery"/>
    <property type="evidence" value="ECO:0007669"/>
    <property type="project" value="EnsemblFungi"/>
</dbReference>
<keyword evidence="8" id="KW-0460">Magnesium</keyword>
<evidence type="ECO:0000313" key="16">
    <source>
        <dbReference type="Proteomes" id="UP000189580"/>
    </source>
</evidence>
<dbReference type="Pfam" id="PF03372">
    <property type="entry name" value="Exo_endo_phos"/>
    <property type="match status" value="1"/>
</dbReference>
<dbReference type="PANTHER" id="PTHR16320">
    <property type="entry name" value="SPHINGOMYELINASE FAMILY MEMBER"/>
    <property type="match status" value="1"/>
</dbReference>
<evidence type="ECO:0000313" key="15">
    <source>
        <dbReference type="EMBL" id="ANB15203.1"/>
    </source>
</evidence>
<name>A0A167FEM2_9ASCO</name>
<proteinExistence type="inferred from homology"/>
<evidence type="ECO:0000256" key="5">
    <source>
        <dbReference type="ARBA" id="ARBA00022692"/>
    </source>
</evidence>
<dbReference type="PANTHER" id="PTHR16320:SF24">
    <property type="entry name" value="PHOSPHODIESTERASE, PUTATIVE-RELATED"/>
    <property type="match status" value="1"/>
</dbReference>
<comment type="subcellular location">
    <subcellularLocation>
        <location evidence="1">Membrane</location>
        <topology evidence="1">Multi-pass membrane protein</topology>
    </subcellularLocation>
</comment>
<protein>
    <submittedName>
        <fullName evidence="15">Inositol phosphosphingolipid phospholipase</fullName>
    </submittedName>
</protein>
<dbReference type="GO" id="GO:0004767">
    <property type="term" value="F:sphingomyelin phosphodiesterase activity"/>
    <property type="evidence" value="ECO:0007669"/>
    <property type="project" value="InterPro"/>
</dbReference>
<dbReference type="GO" id="GO:0052714">
    <property type="term" value="F:mannosyl-inositol phosphorylceramide phospholipase activity"/>
    <property type="evidence" value="ECO:0007669"/>
    <property type="project" value="EnsemblFungi"/>
</dbReference>
<evidence type="ECO:0000256" key="2">
    <source>
        <dbReference type="ARBA" id="ARBA00004760"/>
    </source>
</evidence>
<keyword evidence="6" id="KW-0479">Metal-binding</keyword>
<dbReference type="GO" id="GO:0016020">
    <property type="term" value="C:membrane"/>
    <property type="evidence" value="ECO:0007669"/>
    <property type="project" value="UniProtKB-SubCell"/>
</dbReference>
<dbReference type="GO" id="GO:0000324">
    <property type="term" value="C:fungal-type vacuole"/>
    <property type="evidence" value="ECO:0007669"/>
    <property type="project" value="EnsemblFungi"/>
</dbReference>
<accession>A0A167FEM2</accession>
<dbReference type="Gene3D" id="3.60.10.10">
    <property type="entry name" value="Endonuclease/exonuclease/phosphatase"/>
    <property type="match status" value="1"/>
</dbReference>
<evidence type="ECO:0000256" key="12">
    <source>
        <dbReference type="ARBA" id="ARBA00023136"/>
    </source>
</evidence>
<keyword evidence="9" id="KW-0746">Sphingolipid metabolism</keyword>
<keyword evidence="11" id="KW-0443">Lipid metabolism</keyword>
<sequence length="432" mass="48732">MQSHQLPNRDEKHLARVLSLNCWGLKYVSKFRTLRINGIASKLADQGHKYDIVALQEIWVEDDFKVIRDSLEQHLPYSKLYYSGILSGPGLAVFSRWPLIDASVFRYPLNGRPSAFFRGDWYVGKSVASAIIRHPSGQNIELLSSHMHAPYGEGDAAYTCHRTAQAWELARIARRSRECGHLTIVVGDLNSIPGSASYDLLQLVGRLSDSWTSKHGEFTGDIALLSTEDQILLAGATCDSVYNTWRADRQAHEAKRLDYILFDSSRAYVDDCRVSFTERVEGMSFSDHFAIESDLIIKPILNPHSVSGVEKIQPNISEALLVNSVTDDDLLTLYNKVLSIIDDYKPTSVWQKKIRIYHFWLSIFILIALMIAVFWGALKGRTYFAFIFILLSILVTATGLIDGLIGFLFGRNETRALMEFESEIRLAMATLG</sequence>
<keyword evidence="12 13" id="KW-0472">Membrane</keyword>
<dbReference type="EMBL" id="CP014503">
    <property type="protein sequence ID" value="ANB15203.1"/>
    <property type="molecule type" value="Genomic_DNA"/>
</dbReference>
<reference evidence="15 16" key="1">
    <citation type="submission" date="2016-02" db="EMBL/GenBank/DDBJ databases">
        <title>Complete genome sequence and transcriptome regulation of the pentose utilising yeast Sugiyamaella lignohabitans.</title>
        <authorList>
            <person name="Bellasio M."/>
            <person name="Peymann A."/>
            <person name="Valli M."/>
            <person name="Sipitzky M."/>
            <person name="Graf A."/>
            <person name="Sauer M."/>
            <person name="Marx H."/>
            <person name="Mattanovich D."/>
        </authorList>
    </citation>
    <scope>NUCLEOTIDE SEQUENCE [LARGE SCALE GENOMIC DNA]</scope>
    <source>
        <strain evidence="15 16">CBS 10342</strain>
    </source>
</reference>
<feature type="domain" description="Endonuclease/exonuclease/phosphatase" evidence="14">
    <location>
        <begin position="18"/>
        <end position="288"/>
    </location>
</feature>
<feature type="transmembrane region" description="Helical" evidence="13">
    <location>
        <begin position="357"/>
        <end position="377"/>
    </location>
</feature>
<dbReference type="Proteomes" id="UP000189580">
    <property type="component" value="Chromosome b"/>
</dbReference>
<evidence type="ECO:0000259" key="14">
    <source>
        <dbReference type="Pfam" id="PF03372"/>
    </source>
</evidence>
<dbReference type="SUPFAM" id="SSF56219">
    <property type="entry name" value="DNase I-like"/>
    <property type="match status" value="1"/>
</dbReference>